<evidence type="ECO:0000313" key="2">
    <source>
        <dbReference type="EMBL" id="KAK4081778.1"/>
    </source>
</evidence>
<dbReference type="GeneID" id="87916614"/>
<evidence type="ECO:0000256" key="1">
    <source>
        <dbReference type="SAM" id="MobiDB-lite"/>
    </source>
</evidence>
<dbReference type="EMBL" id="JAWRVG010000006">
    <property type="protein sequence ID" value="KAK4081778.1"/>
    <property type="molecule type" value="Genomic_DNA"/>
</dbReference>
<evidence type="ECO:0000313" key="3">
    <source>
        <dbReference type="Proteomes" id="UP001273209"/>
    </source>
</evidence>
<name>A0AAE1IH65_9HYPO</name>
<accession>A0AAE1IH65</accession>
<proteinExistence type="predicted"/>
<keyword evidence="3" id="KW-1185">Reference proteome</keyword>
<sequence length="176" mass="18844">MADEDGDGRKLQRQGGPGIGFGPRRLARVGPPLACDAATATAAAAAAAAATATATATASSRRRCKEQRQPSPHPTGDNAQAQRPPIPVSRRAVATLDFGRPKRWHEECKTFSGPTYCLVLETHGTQAVQFIFHAQGWLLLFVSGLEMRNHSCDLSPRTEIYLISFFVTCLGLAALS</sequence>
<comment type="caution">
    <text evidence="2">The sequence shown here is derived from an EMBL/GenBank/DDBJ whole genome shotgun (WGS) entry which is preliminary data.</text>
</comment>
<feature type="region of interest" description="Disordered" evidence="1">
    <location>
        <begin position="1"/>
        <end position="27"/>
    </location>
</feature>
<reference evidence="2" key="1">
    <citation type="submission" date="2023-11" db="EMBL/GenBank/DDBJ databases">
        <title>The genome sequences of three competitors of mushroom-forming fungi.</title>
        <authorList>
            <person name="Beijen E."/>
            <person name="Ohm R.A."/>
        </authorList>
    </citation>
    <scope>NUCLEOTIDE SEQUENCE</scope>
    <source>
        <strain evidence="2">CBS 100526</strain>
    </source>
</reference>
<dbReference type="AlphaFoldDB" id="A0AAE1IH65"/>
<organism evidence="2 3">
    <name type="scientific">Trichoderma aggressivum f. europaeum</name>
    <dbReference type="NCBI Taxonomy" id="173218"/>
    <lineage>
        <taxon>Eukaryota</taxon>
        <taxon>Fungi</taxon>
        <taxon>Dikarya</taxon>
        <taxon>Ascomycota</taxon>
        <taxon>Pezizomycotina</taxon>
        <taxon>Sordariomycetes</taxon>
        <taxon>Hypocreomycetidae</taxon>
        <taxon>Hypocreales</taxon>
        <taxon>Hypocreaceae</taxon>
        <taxon>Trichoderma</taxon>
    </lineage>
</organism>
<dbReference type="Proteomes" id="UP001273209">
    <property type="component" value="Unassembled WGS sequence"/>
</dbReference>
<gene>
    <name evidence="2" type="ORF">Triagg1_2519</name>
</gene>
<protein>
    <submittedName>
        <fullName evidence="2">Uncharacterized protein</fullName>
    </submittedName>
</protein>
<dbReference type="RefSeq" id="XP_062758731.1">
    <property type="nucleotide sequence ID" value="XM_062896710.1"/>
</dbReference>
<feature type="region of interest" description="Disordered" evidence="1">
    <location>
        <begin position="52"/>
        <end position="86"/>
    </location>
</feature>